<dbReference type="HOGENOM" id="CLU_2085693_0_0_1"/>
<proteinExistence type="predicted"/>
<dbReference type="AlphaFoldDB" id="A0A0C3F3G7"/>
<dbReference type="InParanoid" id="A0A0C3F3G7"/>
<organism evidence="1 2">
    <name type="scientific">Piloderma croceum (strain F 1598)</name>
    <dbReference type="NCBI Taxonomy" id="765440"/>
    <lineage>
        <taxon>Eukaryota</taxon>
        <taxon>Fungi</taxon>
        <taxon>Dikarya</taxon>
        <taxon>Basidiomycota</taxon>
        <taxon>Agaricomycotina</taxon>
        <taxon>Agaricomycetes</taxon>
        <taxon>Agaricomycetidae</taxon>
        <taxon>Atheliales</taxon>
        <taxon>Atheliaceae</taxon>
        <taxon>Piloderma</taxon>
    </lineage>
</organism>
<reference evidence="1 2" key="1">
    <citation type="submission" date="2014-04" db="EMBL/GenBank/DDBJ databases">
        <authorList>
            <consortium name="DOE Joint Genome Institute"/>
            <person name="Kuo A."/>
            <person name="Tarkka M."/>
            <person name="Buscot F."/>
            <person name="Kohler A."/>
            <person name="Nagy L.G."/>
            <person name="Floudas D."/>
            <person name="Copeland A."/>
            <person name="Barry K.W."/>
            <person name="Cichocki N."/>
            <person name="Veneault-Fourrey C."/>
            <person name="LaButti K."/>
            <person name="Lindquist E.A."/>
            <person name="Lipzen A."/>
            <person name="Lundell T."/>
            <person name="Morin E."/>
            <person name="Murat C."/>
            <person name="Sun H."/>
            <person name="Tunlid A."/>
            <person name="Henrissat B."/>
            <person name="Grigoriev I.V."/>
            <person name="Hibbett D.S."/>
            <person name="Martin F."/>
            <person name="Nordberg H.P."/>
            <person name="Cantor M.N."/>
            <person name="Hua S.X."/>
        </authorList>
    </citation>
    <scope>NUCLEOTIDE SEQUENCE [LARGE SCALE GENOMIC DNA]</scope>
    <source>
        <strain evidence="1 2">F 1598</strain>
    </source>
</reference>
<dbReference type="EMBL" id="KN833060">
    <property type="protein sequence ID" value="KIM74486.1"/>
    <property type="molecule type" value="Genomic_DNA"/>
</dbReference>
<evidence type="ECO:0000313" key="1">
    <source>
        <dbReference type="EMBL" id="KIM74486.1"/>
    </source>
</evidence>
<dbReference type="Proteomes" id="UP000054166">
    <property type="component" value="Unassembled WGS sequence"/>
</dbReference>
<sequence length="117" mass="13363">MLFDMRPFVLTTMCRVHLSSWMTQYSQTVNAAADSTEIRQYNPIVVRYANGSTIYRLARSSFSSAGGMNRSEYVSHHYYSIYLSLAGSSIHIINAQYPQSASVDQRMRLARLELEKP</sequence>
<name>A0A0C3F3G7_PILCF</name>
<protein>
    <submittedName>
        <fullName evidence="1">Uncharacterized protein</fullName>
    </submittedName>
</protein>
<accession>A0A0C3F3G7</accession>
<evidence type="ECO:0000313" key="2">
    <source>
        <dbReference type="Proteomes" id="UP000054166"/>
    </source>
</evidence>
<keyword evidence="2" id="KW-1185">Reference proteome</keyword>
<gene>
    <name evidence="1" type="ORF">PILCRDRAFT_703118</name>
</gene>
<reference evidence="2" key="2">
    <citation type="submission" date="2015-01" db="EMBL/GenBank/DDBJ databases">
        <title>Evolutionary Origins and Diversification of the Mycorrhizal Mutualists.</title>
        <authorList>
            <consortium name="DOE Joint Genome Institute"/>
            <consortium name="Mycorrhizal Genomics Consortium"/>
            <person name="Kohler A."/>
            <person name="Kuo A."/>
            <person name="Nagy L.G."/>
            <person name="Floudas D."/>
            <person name="Copeland A."/>
            <person name="Barry K.W."/>
            <person name="Cichocki N."/>
            <person name="Veneault-Fourrey C."/>
            <person name="LaButti K."/>
            <person name="Lindquist E.A."/>
            <person name="Lipzen A."/>
            <person name="Lundell T."/>
            <person name="Morin E."/>
            <person name="Murat C."/>
            <person name="Riley R."/>
            <person name="Ohm R."/>
            <person name="Sun H."/>
            <person name="Tunlid A."/>
            <person name="Henrissat B."/>
            <person name="Grigoriev I.V."/>
            <person name="Hibbett D.S."/>
            <person name="Martin F."/>
        </authorList>
    </citation>
    <scope>NUCLEOTIDE SEQUENCE [LARGE SCALE GENOMIC DNA]</scope>
    <source>
        <strain evidence="2">F 1598</strain>
    </source>
</reference>